<dbReference type="Gene3D" id="3.30.160.170">
    <property type="entry name" value="FlaG-like"/>
    <property type="match status" value="1"/>
</dbReference>
<reference evidence="2 3" key="1">
    <citation type="journal article" date="2010" name="DNA Res.">
        <title>Bacterial lifestyle in a deep-sea hydrothermal vent chimney revealed by the genome sequence of the thermophilic bacterium Deferribacter desulfuricans SSM1.</title>
        <authorList>
            <person name="Takaki Y."/>
            <person name="Shimamura S."/>
            <person name="Nakagawa S."/>
            <person name="Fukuhara Y."/>
            <person name="Horikawa H."/>
            <person name="Ankai A."/>
            <person name="Harada T."/>
            <person name="Hosoyama A."/>
            <person name="Oguchi A."/>
            <person name="Fukui S."/>
            <person name="Fujita N."/>
            <person name="Takami H."/>
            <person name="Takai K."/>
        </authorList>
    </citation>
    <scope>NUCLEOTIDE SEQUENCE [LARGE SCALE GENOMIC DNA]</scope>
    <source>
        <strain evidence="3">DSM 14783 / JCM 11476 / NBRC 101012 / SSM1</strain>
    </source>
</reference>
<dbReference type="InterPro" id="IPR005186">
    <property type="entry name" value="FlaG"/>
</dbReference>
<dbReference type="PANTHER" id="PTHR37166">
    <property type="entry name" value="PROTEIN FLAG"/>
    <property type="match status" value="1"/>
</dbReference>
<dbReference type="Pfam" id="PF03646">
    <property type="entry name" value="FlaG"/>
    <property type="match status" value="1"/>
</dbReference>
<accession>D3P9T0</accession>
<dbReference type="PANTHER" id="PTHR37166:SF1">
    <property type="entry name" value="PROTEIN FLAG"/>
    <property type="match status" value="1"/>
</dbReference>
<dbReference type="HOGENOM" id="CLU_120910_6_2_0"/>
<dbReference type="RefSeq" id="WP_013008715.1">
    <property type="nucleotide sequence ID" value="NC_013939.1"/>
</dbReference>
<organism evidence="2 3">
    <name type="scientific">Deferribacter desulfuricans (strain DSM 14783 / JCM 11476 / NBRC 101012 / SSM1)</name>
    <dbReference type="NCBI Taxonomy" id="639282"/>
    <lineage>
        <taxon>Bacteria</taxon>
        <taxon>Pseudomonadati</taxon>
        <taxon>Deferribacterota</taxon>
        <taxon>Deferribacteres</taxon>
        <taxon>Deferribacterales</taxon>
        <taxon>Deferribacteraceae</taxon>
        <taxon>Deferribacter</taxon>
    </lineage>
</organism>
<proteinExistence type="predicted"/>
<dbReference type="eggNOG" id="COG1334">
    <property type="taxonomic scope" value="Bacteria"/>
</dbReference>
<keyword evidence="3" id="KW-1185">Reference proteome</keyword>
<sequence length="115" mass="13099">MLEAVKNLTVATVDKASSTSDVKNTQKVVEQSARQQAQKQVSEQELRKQMEELNKALDMMNIKREFEVDKDLGEVVVKIVDTQNDKVVRQIPPEEVLKLAKNIREMVGLLFDKTT</sequence>
<keyword evidence="2" id="KW-0282">Flagellum</keyword>
<dbReference type="EMBL" id="AP011529">
    <property type="protein sequence ID" value="BAI81470.1"/>
    <property type="molecule type" value="Genomic_DNA"/>
</dbReference>
<protein>
    <submittedName>
        <fullName evidence="2">Flagellar protein FlaG</fullName>
    </submittedName>
</protein>
<dbReference type="KEGG" id="ddf:DEFDS_2019"/>
<dbReference type="InterPro" id="IPR035924">
    <property type="entry name" value="FlaG-like_sf"/>
</dbReference>
<dbReference type="Proteomes" id="UP000001520">
    <property type="component" value="Chromosome"/>
</dbReference>
<keyword evidence="1" id="KW-0175">Coiled coil</keyword>
<keyword evidence="2" id="KW-0966">Cell projection</keyword>
<dbReference type="STRING" id="639282.DEFDS_2019"/>
<evidence type="ECO:0000313" key="3">
    <source>
        <dbReference type="Proteomes" id="UP000001520"/>
    </source>
</evidence>
<name>D3P9T0_DEFDS</name>
<evidence type="ECO:0000313" key="2">
    <source>
        <dbReference type="EMBL" id="BAI81470.1"/>
    </source>
</evidence>
<dbReference type="AlphaFoldDB" id="D3P9T0"/>
<keyword evidence="2" id="KW-0969">Cilium</keyword>
<evidence type="ECO:0000256" key="1">
    <source>
        <dbReference type="SAM" id="Coils"/>
    </source>
</evidence>
<gene>
    <name evidence="2" type="ordered locus">DEFDS_2019</name>
</gene>
<dbReference type="OrthoDB" id="5516677at2"/>
<feature type="coiled-coil region" evidence="1">
    <location>
        <begin position="32"/>
        <end position="63"/>
    </location>
</feature>
<dbReference type="SUPFAM" id="SSF160214">
    <property type="entry name" value="FlaG-like"/>
    <property type="match status" value="1"/>
</dbReference>